<keyword evidence="3 4" id="KW-0326">Glycosidase</keyword>
<dbReference type="GO" id="GO:0030246">
    <property type="term" value="F:carbohydrate binding"/>
    <property type="evidence" value="ECO:0007669"/>
    <property type="project" value="InterPro"/>
</dbReference>
<comment type="similarity">
    <text evidence="1 4">Belongs to the glycosyl hydrolase 31 family.</text>
</comment>
<dbReference type="Pfam" id="PF13802">
    <property type="entry name" value="Gal_mutarotas_2"/>
    <property type="match status" value="1"/>
</dbReference>
<evidence type="ECO:0000256" key="4">
    <source>
        <dbReference type="RuleBase" id="RU361185"/>
    </source>
</evidence>
<dbReference type="EMBL" id="CP016379">
    <property type="protein sequence ID" value="AZR74780.1"/>
    <property type="molecule type" value="Genomic_DNA"/>
</dbReference>
<evidence type="ECO:0000256" key="1">
    <source>
        <dbReference type="ARBA" id="ARBA00007806"/>
    </source>
</evidence>
<dbReference type="InterPro" id="IPR033403">
    <property type="entry name" value="DUF5110"/>
</dbReference>
<sequence>MDNNEIQFVAENCVVQINILTDDLFQVKMIRPEEEIIDSIAIYKKNWPMLKPRIIEKEKYFEIETNKLRLRINYNPYRMEVYDKEGDLILADLAHKGLGFEKEGSKVRAVKALTLEDKFYGLGERTGFLNKRGEYHELWNFDQSSPHVHSTKHMYKSIPFLLGLRGKKAYGIFFDNTFLSRFDLGKESEDYFYFEADGGSLNYYVFYGPSLKTVVQRYTELTGRIELPPLWALGFQQSRYSYFPQDKVYEIAETFRKKEIPCDVIYLDIDYMDGYRVFTWDRERFPDPEKMLADLKEQGFKVVTIVDPGIKKDPDYWIYNEAMENRYLCMDRFGFPFVGKVWPGDSVFPDFSQTEVREWWAEKNREFVKIGIDGIWNDMNEPALLEGESKTMPLDIIHKNDGREITHAEFHNLYGTYMSIAAKAGLLKARPDERPFVLTRASFAGIQRFAAVWTGDNRSFWEHMAMSIPMLTTLGLSGVTFAGADIGGFDFDANPELFARWIQLGICYPFCRVHSAVQTRDQEPWSFGPEVEKVAKEYISLRYRLLPYLYNLFYRASITGEPIMQPLLFRYQDDEKVHNLNDQFMLGEAIMVAPVLHPGKDSRAVYLPEGEWYDFHTGEKYSGRRSILVDAPLSKMPIFIKAGSIIPMYPVVNYIGEKEIEELSLLIYPGPEAEYLYYEDDGKSFDYWEGKYNLTSFKAEFGHKSVNLTIVPQVNEYDSPLKYYKIILKGMADLNKVMVNGVEIEGIVVDNDLVIKLPVDEKF</sequence>
<keyword evidence="2 4" id="KW-0378">Hydrolase</keyword>
<accession>A0A3Q9HSH7</accession>
<dbReference type="FunFam" id="2.60.40.1180:FF:000023">
    <property type="entry name" value="neutral alpha-glucosidase AB isoform X2"/>
    <property type="match status" value="1"/>
</dbReference>
<evidence type="ECO:0000256" key="2">
    <source>
        <dbReference type="ARBA" id="ARBA00022801"/>
    </source>
</evidence>
<feature type="domain" description="DUF5110" evidence="7">
    <location>
        <begin position="662"/>
        <end position="729"/>
    </location>
</feature>
<evidence type="ECO:0000313" key="9">
    <source>
        <dbReference type="EMBL" id="AZR74780.1"/>
    </source>
</evidence>
<dbReference type="GO" id="GO:0005975">
    <property type="term" value="P:carbohydrate metabolic process"/>
    <property type="evidence" value="ECO:0007669"/>
    <property type="project" value="InterPro"/>
</dbReference>
<dbReference type="InterPro" id="IPR013780">
    <property type="entry name" value="Glyco_hydro_b"/>
</dbReference>
<dbReference type="InterPro" id="IPR017853">
    <property type="entry name" value="GH"/>
</dbReference>
<protein>
    <submittedName>
        <fullName evidence="9">Alpha-glucosidase</fullName>
    </submittedName>
</protein>
<organism evidence="9 10">
    <name type="scientific">Anoxybacter fermentans</name>
    <dbReference type="NCBI Taxonomy" id="1323375"/>
    <lineage>
        <taxon>Bacteria</taxon>
        <taxon>Bacillati</taxon>
        <taxon>Bacillota</taxon>
        <taxon>Clostridia</taxon>
        <taxon>Halanaerobiales</taxon>
        <taxon>Anoxybacter</taxon>
    </lineage>
</organism>
<dbReference type="Pfam" id="PF17137">
    <property type="entry name" value="DUF5110"/>
    <property type="match status" value="1"/>
</dbReference>
<keyword evidence="10" id="KW-1185">Reference proteome</keyword>
<dbReference type="Proteomes" id="UP000267250">
    <property type="component" value="Chromosome"/>
</dbReference>
<dbReference type="SUPFAM" id="SSF51445">
    <property type="entry name" value="(Trans)glycosidases"/>
    <property type="match status" value="1"/>
</dbReference>
<evidence type="ECO:0000259" key="7">
    <source>
        <dbReference type="Pfam" id="PF17137"/>
    </source>
</evidence>
<dbReference type="PANTHER" id="PTHR22762:SF166">
    <property type="entry name" value="ALPHA-GLUCOSIDASE"/>
    <property type="match status" value="1"/>
</dbReference>
<dbReference type="Gene3D" id="3.20.20.80">
    <property type="entry name" value="Glycosidases"/>
    <property type="match status" value="2"/>
</dbReference>
<dbReference type="AlphaFoldDB" id="A0A3Q9HSH7"/>
<dbReference type="KEGG" id="aft:BBF96_01660"/>
<dbReference type="PROSITE" id="PS00129">
    <property type="entry name" value="GLYCOSYL_HYDROL_F31_1"/>
    <property type="match status" value="1"/>
</dbReference>
<proteinExistence type="inferred from homology"/>
<dbReference type="SUPFAM" id="SSF74650">
    <property type="entry name" value="Galactose mutarotase-like"/>
    <property type="match status" value="1"/>
</dbReference>
<evidence type="ECO:0000256" key="3">
    <source>
        <dbReference type="ARBA" id="ARBA00023295"/>
    </source>
</evidence>
<feature type="domain" description="Glycoside hydrolase family 31 N-terminal" evidence="6">
    <location>
        <begin position="15"/>
        <end position="183"/>
    </location>
</feature>
<reference evidence="9 10" key="1">
    <citation type="submission" date="2016-07" db="EMBL/GenBank/DDBJ databases">
        <title>Genome and transcriptome analysis of iron-reducing fermentative bacteria Anoxybacter fermentans.</title>
        <authorList>
            <person name="Zeng X."/>
            <person name="Shao Z."/>
        </authorList>
    </citation>
    <scope>NUCLEOTIDE SEQUENCE [LARGE SCALE GENOMIC DNA]</scope>
    <source>
        <strain evidence="9 10">DY22613</strain>
    </source>
</reference>
<dbReference type="CDD" id="cd06604">
    <property type="entry name" value="GH31_glucosidase_II_MalA"/>
    <property type="match status" value="1"/>
</dbReference>
<dbReference type="InterPro" id="IPR025887">
    <property type="entry name" value="Glyco_hydro_31_N_dom"/>
</dbReference>
<evidence type="ECO:0000259" key="6">
    <source>
        <dbReference type="Pfam" id="PF13802"/>
    </source>
</evidence>
<feature type="domain" description="Glycosyl hydrolase family 31 C-terminal" evidence="8">
    <location>
        <begin position="560"/>
        <end position="646"/>
    </location>
</feature>
<dbReference type="Gene3D" id="2.60.40.1180">
    <property type="entry name" value="Golgi alpha-mannosidase II"/>
    <property type="match status" value="2"/>
</dbReference>
<evidence type="ECO:0000259" key="8">
    <source>
        <dbReference type="Pfam" id="PF21365"/>
    </source>
</evidence>
<evidence type="ECO:0000313" key="10">
    <source>
        <dbReference type="Proteomes" id="UP000267250"/>
    </source>
</evidence>
<evidence type="ECO:0000259" key="5">
    <source>
        <dbReference type="Pfam" id="PF01055"/>
    </source>
</evidence>
<dbReference type="GO" id="GO:0004553">
    <property type="term" value="F:hydrolase activity, hydrolyzing O-glycosyl compounds"/>
    <property type="evidence" value="ECO:0007669"/>
    <property type="project" value="InterPro"/>
</dbReference>
<dbReference type="Pfam" id="PF21365">
    <property type="entry name" value="Glyco_hydro_31_3rd"/>
    <property type="match status" value="1"/>
</dbReference>
<name>A0A3Q9HSH7_9FIRM</name>
<dbReference type="CDD" id="cd14752">
    <property type="entry name" value="GH31_N"/>
    <property type="match status" value="1"/>
</dbReference>
<dbReference type="SUPFAM" id="SSF51011">
    <property type="entry name" value="Glycosyl hydrolase domain"/>
    <property type="match status" value="1"/>
</dbReference>
<dbReference type="PANTHER" id="PTHR22762">
    <property type="entry name" value="ALPHA-GLUCOSIDASE"/>
    <property type="match status" value="1"/>
</dbReference>
<dbReference type="InterPro" id="IPR048395">
    <property type="entry name" value="Glyco_hydro_31_C"/>
</dbReference>
<dbReference type="InterPro" id="IPR030458">
    <property type="entry name" value="Glyco_hydro_31_AS"/>
</dbReference>
<feature type="domain" description="Glycoside hydrolase family 31 TIM barrel" evidence="5">
    <location>
        <begin position="226"/>
        <end position="552"/>
    </location>
</feature>
<dbReference type="InterPro" id="IPR011013">
    <property type="entry name" value="Gal_mutarotase_sf_dom"/>
</dbReference>
<dbReference type="InterPro" id="IPR000322">
    <property type="entry name" value="Glyco_hydro_31_TIM"/>
</dbReference>
<dbReference type="Gene3D" id="2.60.40.1760">
    <property type="entry name" value="glycosyl hydrolase (family 31)"/>
    <property type="match status" value="1"/>
</dbReference>
<dbReference type="Pfam" id="PF01055">
    <property type="entry name" value="Glyco_hydro_31_2nd"/>
    <property type="match status" value="1"/>
</dbReference>
<gene>
    <name evidence="9" type="ORF">BBF96_01660</name>
</gene>